<dbReference type="RefSeq" id="WP_407337530.1">
    <property type="nucleotide sequence ID" value="NZ_CP136862.1"/>
</dbReference>
<keyword evidence="4" id="KW-1185">Reference proteome</keyword>
<evidence type="ECO:0000259" key="2">
    <source>
        <dbReference type="Pfam" id="PF03886"/>
    </source>
</evidence>
<feature type="transmembrane region" description="Helical" evidence="1">
    <location>
        <begin position="23"/>
        <end position="44"/>
    </location>
</feature>
<dbReference type="Gene3D" id="3.40.50.10610">
    <property type="entry name" value="ABC-type transport auxiliary lipoprotein component"/>
    <property type="match status" value="1"/>
</dbReference>
<name>A0ABZ0HLS3_9HYPH</name>
<sequence>MEPGFALLLRASSRCAAGVRGQLLVVVIGIFAGLLAACATTPMVTYDLGAANGGGAARAGRGQLVVNEPTASLPTDSNRIVVRTGADAMAYLTGAQWPDKLPAVVQTRLIESFENAHLLRAVGRPGMLADYSLQTDIRRFELDVGHSEAVVEISARIIGSSGRILAGQIFSARVPASRDDGATVTAALNVASADVMRQIVLWAAPKV</sequence>
<evidence type="ECO:0000313" key="3">
    <source>
        <dbReference type="EMBL" id="WOJ88093.1"/>
    </source>
</evidence>
<dbReference type="InterPro" id="IPR005586">
    <property type="entry name" value="ABC_trans_aux"/>
</dbReference>
<proteinExistence type="predicted"/>
<dbReference type="EMBL" id="CP136862">
    <property type="protein sequence ID" value="WOJ88093.1"/>
    <property type="molecule type" value="Genomic_DNA"/>
</dbReference>
<gene>
    <name evidence="3" type="ORF">RZS28_09510</name>
</gene>
<evidence type="ECO:0000313" key="4">
    <source>
        <dbReference type="Proteomes" id="UP001626536"/>
    </source>
</evidence>
<keyword evidence="1" id="KW-1133">Transmembrane helix</keyword>
<keyword evidence="3" id="KW-0449">Lipoprotein</keyword>
<reference evidence="3 4" key="1">
    <citation type="submission" date="2023-10" db="EMBL/GenBank/DDBJ databases">
        <title>Novel methanotroph of the genus Methylocapsa from a subarctic wetland.</title>
        <authorList>
            <person name="Belova S.E."/>
            <person name="Oshkin I.Y."/>
            <person name="Miroshnikov K."/>
            <person name="Dedysh S.N."/>
        </authorList>
    </citation>
    <scope>NUCLEOTIDE SEQUENCE [LARGE SCALE GENOMIC DNA]</scope>
    <source>
        <strain evidence="3 4">RX1</strain>
    </source>
</reference>
<accession>A0ABZ0HLS3</accession>
<dbReference type="Pfam" id="PF03886">
    <property type="entry name" value="ABC_trans_aux"/>
    <property type="match status" value="1"/>
</dbReference>
<dbReference type="Proteomes" id="UP001626536">
    <property type="component" value="Chromosome"/>
</dbReference>
<keyword evidence="1" id="KW-0472">Membrane</keyword>
<dbReference type="SUPFAM" id="SSF159594">
    <property type="entry name" value="XCC0632-like"/>
    <property type="match status" value="1"/>
</dbReference>
<keyword evidence="1" id="KW-0812">Transmembrane</keyword>
<organism evidence="3 4">
    <name type="scientific">Methylocapsa polymorpha</name>
    <dbReference type="NCBI Taxonomy" id="3080828"/>
    <lineage>
        <taxon>Bacteria</taxon>
        <taxon>Pseudomonadati</taxon>
        <taxon>Pseudomonadota</taxon>
        <taxon>Alphaproteobacteria</taxon>
        <taxon>Hyphomicrobiales</taxon>
        <taxon>Beijerinckiaceae</taxon>
        <taxon>Methylocapsa</taxon>
    </lineage>
</organism>
<evidence type="ECO:0000256" key="1">
    <source>
        <dbReference type="SAM" id="Phobius"/>
    </source>
</evidence>
<feature type="domain" description="ABC-type transport auxiliary lipoprotein component" evidence="2">
    <location>
        <begin position="46"/>
        <end position="200"/>
    </location>
</feature>
<protein>
    <submittedName>
        <fullName evidence="3">ABC-type transport auxiliary lipoprotein family protein</fullName>
    </submittedName>
</protein>